<dbReference type="RefSeq" id="WP_004926305.1">
    <property type="nucleotide sequence ID" value="NC_017731.1"/>
</dbReference>
<reference evidence="1 2" key="1">
    <citation type="journal article" date="2012" name="J. Bacteriol.">
        <title>Complete Genome Sequence of Providencia stuartii Clinical Isolate MRSN 2154.</title>
        <authorList>
            <person name="Clifford R.J."/>
            <person name="Hang J."/>
            <person name="Riley M.C."/>
            <person name="Onmus-Leone F."/>
            <person name="Kuschner R.A."/>
            <person name="Lesho E.P."/>
            <person name="Waterman P.E."/>
        </authorList>
    </citation>
    <scope>NUCLEOTIDE SEQUENCE [LARGE SCALE GENOMIC DNA]</scope>
    <source>
        <strain evidence="1 2">MRSN 2154</strain>
    </source>
</reference>
<dbReference type="HOGENOM" id="CLU_028593_2_1_6"/>
<gene>
    <name evidence="1" type="ordered locus">S70_09595</name>
</gene>
<organism evidence="1 2">
    <name type="scientific">Providencia stuartii (strain MRSN 2154)</name>
    <dbReference type="NCBI Taxonomy" id="1157951"/>
    <lineage>
        <taxon>Bacteria</taxon>
        <taxon>Pseudomonadati</taxon>
        <taxon>Pseudomonadota</taxon>
        <taxon>Gammaproteobacteria</taxon>
        <taxon>Enterobacterales</taxon>
        <taxon>Morganellaceae</taxon>
        <taxon>Providencia</taxon>
    </lineage>
</organism>
<evidence type="ECO:0000313" key="2">
    <source>
        <dbReference type="Proteomes" id="UP000005012"/>
    </source>
</evidence>
<dbReference type="Pfam" id="PF05947">
    <property type="entry name" value="T6SS_TssF"/>
    <property type="match status" value="1"/>
</dbReference>
<dbReference type="Proteomes" id="UP000005012">
    <property type="component" value="Chromosome"/>
</dbReference>
<dbReference type="AlphaFoldDB" id="A0A140NJW6"/>
<dbReference type="PANTHER" id="PTHR35370">
    <property type="entry name" value="CYTOPLASMIC PROTEIN-RELATED-RELATED"/>
    <property type="match status" value="1"/>
</dbReference>
<name>A0A140NJW6_PROSM</name>
<accession>A0A140NJW6</accession>
<dbReference type="InterPro" id="IPR010272">
    <property type="entry name" value="T6SS_TssF"/>
</dbReference>
<reference evidence="2" key="2">
    <citation type="submission" date="2012-04" db="EMBL/GenBank/DDBJ databases">
        <title>Complete genome sequence of Providencia stuartii clinical isolate MRSN 2154.</title>
        <authorList>
            <person name="Clifford R.J."/>
            <person name="Hang J."/>
            <person name="Riley M.C."/>
            <person name="Onmus-Leone F."/>
            <person name="Kuschner R.A."/>
            <person name="Lesho E.P."/>
            <person name="Waterman P.E."/>
        </authorList>
    </citation>
    <scope>NUCLEOTIDE SEQUENCE [LARGE SCALE GENOMIC DNA]</scope>
    <source>
        <strain evidence="2">MRSN 2154</strain>
    </source>
</reference>
<protein>
    <recommendedName>
        <fullName evidence="3">Type VI secretion protein</fullName>
    </recommendedName>
</protein>
<dbReference type="NCBIfam" id="TIGR03359">
    <property type="entry name" value="VI_chp_6"/>
    <property type="match status" value="1"/>
</dbReference>
<proteinExistence type="predicted"/>
<dbReference type="EMBL" id="CP003488">
    <property type="protein sequence ID" value="AFH93779.1"/>
    <property type="molecule type" value="Genomic_DNA"/>
</dbReference>
<dbReference type="PATRIC" id="fig|1157951.4.peg.1923"/>
<evidence type="ECO:0008006" key="3">
    <source>
        <dbReference type="Google" id="ProtNLM"/>
    </source>
</evidence>
<evidence type="ECO:0000313" key="1">
    <source>
        <dbReference type="EMBL" id="AFH93779.1"/>
    </source>
</evidence>
<dbReference type="PIRSF" id="PIRSF028304">
    <property type="entry name" value="UCP028304"/>
    <property type="match status" value="1"/>
</dbReference>
<dbReference type="OrthoDB" id="9763676at2"/>
<dbReference type="KEGG" id="psi:S70_09595"/>
<dbReference type="PANTHER" id="PTHR35370:SF4">
    <property type="entry name" value="TYPE VI SECRETION SYSTEM BASEPLATE SUBUNIT TSSF"/>
    <property type="match status" value="1"/>
</dbReference>
<sequence length="593" mass="67933">MSSNPYFANEQEYLKELASHIAIEKPHLVDLLSNKIQDPDGARLMDGLAYLSGNLREQLDRQFSELTSSLVNMLWPAYARPFPSMTIVEYQTDAQTLSYASKIAAGQPFVAKPLYVQGETPNADSLHQCRFSQCRDLWLLPAKISHVRQRTKSIEIDFKLDKPRVLAEIGLDKLRIHLNGATYTTHQLFYLLSHRIKQVTLVTEHHRLPLDNFAALPVGFKKEDALLPYPKNSYDGYRILQEYFCFPEAFMFMDIKGLEDLPLALNTDSFTLEIVFETEIPDAVVIRDDSIKLNCVPIANLFTIDSEAIDLTGKNDDYILSASYRTPLCYDIFSINQVQGLRYPQNASPYAVNYTAFESFHHQSHNLKDKNHGYYRLKINQMREAVGYRHTLSFVRDNETKLQNCEETVSVSLNCTNRNVASRLSTHSISLDKAYRPEGALSATNLFKPTAPLYPLLGQTLYWSELTNLSLNYQSLLNLTSLKQILQLYDLPSVFNRQTARQSQQCLDSLISLNTEHIEHLYRGLPVRGLKTTLTVRQSAFLSEGSLYLFCTVIAQFFALYTSVNMFHELEVINIDNKETYRWPAQINQQILK</sequence>